<organism evidence="1 2">
    <name type="scientific">Polysphondylium violaceum</name>
    <dbReference type="NCBI Taxonomy" id="133409"/>
    <lineage>
        <taxon>Eukaryota</taxon>
        <taxon>Amoebozoa</taxon>
        <taxon>Evosea</taxon>
        <taxon>Eumycetozoa</taxon>
        <taxon>Dictyostelia</taxon>
        <taxon>Dictyosteliales</taxon>
        <taxon>Dictyosteliaceae</taxon>
        <taxon>Polysphondylium</taxon>
    </lineage>
</organism>
<dbReference type="AlphaFoldDB" id="A0A8J4UP04"/>
<sequence>MNFVAQGLNLGTEAFNRIKNCTGEFPNCGLIDQDRIGFHTPAFRLKNDEIQQVRQALIEPFPSVFTVNGDPYTPQEKIPRNHLWANNSKPNGKGTVYICTLDQDMNSIFIVYDEKEFDPKVFERFIKIQSDLFH</sequence>
<gene>
    <name evidence="1" type="ORF">CYY_010093</name>
</gene>
<comment type="caution">
    <text evidence="1">The sequence shown here is derived from an EMBL/GenBank/DDBJ whole genome shotgun (WGS) entry which is preliminary data.</text>
</comment>
<keyword evidence="2" id="KW-1185">Reference proteome</keyword>
<accession>A0A8J4UP04</accession>
<evidence type="ECO:0000313" key="1">
    <source>
        <dbReference type="EMBL" id="KAF2068581.1"/>
    </source>
</evidence>
<reference evidence="1" key="1">
    <citation type="submission" date="2020-01" db="EMBL/GenBank/DDBJ databases">
        <title>Development of genomics and gene disruption for Polysphondylium violaceum indicates a role for the polyketide synthase stlB in stalk morphogenesis.</title>
        <authorList>
            <person name="Narita B."/>
            <person name="Kawabe Y."/>
            <person name="Kin K."/>
            <person name="Saito T."/>
            <person name="Gibbs R."/>
            <person name="Kuspa A."/>
            <person name="Muzny D."/>
            <person name="Queller D."/>
            <person name="Richards S."/>
            <person name="Strassman J."/>
            <person name="Sucgang R."/>
            <person name="Worley K."/>
            <person name="Schaap P."/>
        </authorList>
    </citation>
    <scope>NUCLEOTIDE SEQUENCE</scope>
    <source>
        <strain evidence="1">QSvi11</strain>
    </source>
</reference>
<dbReference type="EMBL" id="AJWJ01000920">
    <property type="protein sequence ID" value="KAF2068581.1"/>
    <property type="molecule type" value="Genomic_DNA"/>
</dbReference>
<evidence type="ECO:0000313" key="2">
    <source>
        <dbReference type="Proteomes" id="UP000695562"/>
    </source>
</evidence>
<protein>
    <submittedName>
        <fullName evidence="1">Uncharacterized protein</fullName>
    </submittedName>
</protein>
<name>A0A8J4UP04_9MYCE</name>
<dbReference type="Proteomes" id="UP000695562">
    <property type="component" value="Unassembled WGS sequence"/>
</dbReference>
<proteinExistence type="predicted"/>